<dbReference type="EMBL" id="JAUYVI010000013">
    <property type="protein sequence ID" value="MDQ7251573.1"/>
    <property type="molecule type" value="Genomic_DNA"/>
</dbReference>
<evidence type="ECO:0000256" key="1">
    <source>
        <dbReference type="ARBA" id="ARBA00009437"/>
    </source>
</evidence>
<reference evidence="7" key="1">
    <citation type="submission" date="2023-08" db="EMBL/GenBank/DDBJ databases">
        <title>Rhodospirillaceae gen. nov., a novel taxon isolated from the Yangtze River Yuezi River estuary sludge.</title>
        <authorList>
            <person name="Ruan L."/>
        </authorList>
    </citation>
    <scope>NUCLEOTIDE SEQUENCE [LARGE SCALE GENOMIC DNA]</scope>
    <source>
        <strain evidence="7">R-7</strain>
    </source>
</reference>
<dbReference type="SUPFAM" id="SSF46785">
    <property type="entry name" value="Winged helix' DNA-binding domain"/>
    <property type="match status" value="1"/>
</dbReference>
<dbReference type="RefSeq" id="WP_379962067.1">
    <property type="nucleotide sequence ID" value="NZ_JAUYVI010000013.1"/>
</dbReference>
<dbReference type="Proteomes" id="UP001230156">
    <property type="component" value="Unassembled WGS sequence"/>
</dbReference>
<name>A0ABU0YXD3_9PROT</name>
<dbReference type="InterPro" id="IPR036390">
    <property type="entry name" value="WH_DNA-bd_sf"/>
</dbReference>
<feature type="domain" description="HTH lysR-type" evidence="5">
    <location>
        <begin position="13"/>
        <end position="65"/>
    </location>
</feature>
<proteinExistence type="inferred from homology"/>
<keyword evidence="3" id="KW-0238">DNA-binding</keyword>
<evidence type="ECO:0000256" key="2">
    <source>
        <dbReference type="ARBA" id="ARBA00023015"/>
    </source>
</evidence>
<dbReference type="Gene3D" id="3.40.190.290">
    <property type="match status" value="1"/>
</dbReference>
<keyword evidence="4" id="KW-0804">Transcription</keyword>
<dbReference type="PANTHER" id="PTHR30537:SF71">
    <property type="entry name" value="TRANSCRIPTIONAL REGULATORY PROTEIN"/>
    <property type="match status" value="1"/>
</dbReference>
<dbReference type="SUPFAM" id="SSF53850">
    <property type="entry name" value="Periplasmic binding protein-like II"/>
    <property type="match status" value="1"/>
</dbReference>
<evidence type="ECO:0000256" key="4">
    <source>
        <dbReference type="ARBA" id="ARBA00023163"/>
    </source>
</evidence>
<dbReference type="Pfam" id="PF00126">
    <property type="entry name" value="HTH_1"/>
    <property type="match status" value="1"/>
</dbReference>
<dbReference type="InterPro" id="IPR036388">
    <property type="entry name" value="WH-like_DNA-bd_sf"/>
</dbReference>
<dbReference type="InterPro" id="IPR058163">
    <property type="entry name" value="LysR-type_TF_proteobact-type"/>
</dbReference>
<evidence type="ECO:0000259" key="5">
    <source>
        <dbReference type="PROSITE" id="PS50931"/>
    </source>
</evidence>
<sequence length="302" mass="33009">MMSRSDTNRSAEMEVFVRVVESGGFSAAARSFRMTPSAVSKLIGRLEARLGARLVNRSTRKLQLTAEGQAFYRRSVDILGDIAEAEREAASGAAPRGRVRVNCNVPFGLHYLLPLVPRFVAAHPEVQLDIVLSDQVIDLLEQRADVAIRVGPLRSSQLMVRKLGESRMVVVAAPDYLKRRGTPKTLAELAAHNLISFNFARVFEGWPFRENGKAVTFPASGNVQVGDGESARQLALAGVGIARLALFHVRPDIQAGKLRPVLEPFNPGDTEAIHAVFLGQGGPLPARTRAFIDYLAEHVKIR</sequence>
<gene>
    <name evidence="6" type="ORF">Q8A70_28055</name>
</gene>
<evidence type="ECO:0000313" key="6">
    <source>
        <dbReference type="EMBL" id="MDQ7251573.1"/>
    </source>
</evidence>
<comment type="caution">
    <text evidence="6">The sequence shown here is derived from an EMBL/GenBank/DDBJ whole genome shotgun (WGS) entry which is preliminary data.</text>
</comment>
<dbReference type="Pfam" id="PF03466">
    <property type="entry name" value="LysR_substrate"/>
    <property type="match status" value="1"/>
</dbReference>
<evidence type="ECO:0000313" key="7">
    <source>
        <dbReference type="Proteomes" id="UP001230156"/>
    </source>
</evidence>
<protein>
    <submittedName>
        <fullName evidence="6">LysR family transcriptional regulator</fullName>
    </submittedName>
</protein>
<dbReference type="PANTHER" id="PTHR30537">
    <property type="entry name" value="HTH-TYPE TRANSCRIPTIONAL REGULATOR"/>
    <property type="match status" value="1"/>
</dbReference>
<dbReference type="PROSITE" id="PS50931">
    <property type="entry name" value="HTH_LYSR"/>
    <property type="match status" value="1"/>
</dbReference>
<comment type="similarity">
    <text evidence="1">Belongs to the LysR transcriptional regulatory family.</text>
</comment>
<dbReference type="InterPro" id="IPR000847">
    <property type="entry name" value="LysR_HTH_N"/>
</dbReference>
<accession>A0ABU0YXD3</accession>
<evidence type="ECO:0000256" key="3">
    <source>
        <dbReference type="ARBA" id="ARBA00023125"/>
    </source>
</evidence>
<keyword evidence="2" id="KW-0805">Transcription regulation</keyword>
<keyword evidence="7" id="KW-1185">Reference proteome</keyword>
<organism evidence="6 7">
    <name type="scientific">Dongia sedimenti</name>
    <dbReference type="NCBI Taxonomy" id="3064282"/>
    <lineage>
        <taxon>Bacteria</taxon>
        <taxon>Pseudomonadati</taxon>
        <taxon>Pseudomonadota</taxon>
        <taxon>Alphaproteobacteria</taxon>
        <taxon>Rhodospirillales</taxon>
        <taxon>Dongiaceae</taxon>
        <taxon>Dongia</taxon>
    </lineage>
</organism>
<dbReference type="Gene3D" id="1.10.10.10">
    <property type="entry name" value="Winged helix-like DNA-binding domain superfamily/Winged helix DNA-binding domain"/>
    <property type="match status" value="1"/>
</dbReference>
<dbReference type="InterPro" id="IPR005119">
    <property type="entry name" value="LysR_subst-bd"/>
</dbReference>